<sequence>MVSDERVINERPPTLRIRGHTIKEVVIALIVTTLPLFAFSVLLLALPVAPELTSGPSEKDTNVIYVKLSATTLTTVSSWSSTMAPLVLPFFLTLVSFPIARIMIRANKASSDISNEASDKTKNEASNKARNEVSNEGGNGCSNEVSHETSNQVSHKGSNQEQNQVSHKHRQPTAYQFALMLRMLSNASLSSAWCCISYMSTSSKKRAPITRPLKVMMWIFTIGLVLRLLIELTSDSMLVFAIDTWLHFTTKTVSLTQLGPTTFNNASFGLLPNCTNVTKSFSGQCTLNPAATAIFANDGKTSLQLLANISGMGMVQQLDAVRGGKIAYLGLPPNSFNADKDYTATSFAVQSQCAPVTARCIDDTNDISGPRAKYKCDFAMEGFIITSETNSIIMTYFTNSTLMDNATRISMPNPYYFGAVVSVNQNLGHSKDLNMSSDITTGLHGSTLFVLLCNATVLDLEYTSINGTITNYSSQNSNTSTTNVVMSTQGYTKIGDPYILQRTSLDVWQSRTAQEVADKFAYTYSQVALAATGGVVVPRPAVEAQLRSSILVAKMPIAPLVCLLVANLLLVLLGILVTIAAFIALSGDVGDVQARLSIDALVASHFETKMDKGKTEHVNNMFDECRGSDGPRIRAEKTAWGWRLASHNTRQDQPTL</sequence>
<dbReference type="AlphaFoldDB" id="A0A0B7KSI7"/>
<gene>
    <name evidence="3" type="ORF">BN869_000014028_1</name>
</gene>
<keyword evidence="2" id="KW-0472">Membrane</keyword>
<dbReference type="EMBL" id="CDPU01000205">
    <property type="protein sequence ID" value="CEO57970.1"/>
    <property type="molecule type" value="Genomic_DNA"/>
</dbReference>
<keyword evidence="2" id="KW-1133">Transmembrane helix</keyword>
<feature type="region of interest" description="Disordered" evidence="1">
    <location>
        <begin position="113"/>
        <end position="167"/>
    </location>
</feature>
<feature type="transmembrane region" description="Helical" evidence="2">
    <location>
        <begin position="212"/>
        <end position="230"/>
    </location>
</feature>
<proteinExistence type="predicted"/>
<organism evidence="3">
    <name type="scientific">Bionectria ochroleuca</name>
    <name type="common">Gliocladium roseum</name>
    <dbReference type="NCBI Taxonomy" id="29856"/>
    <lineage>
        <taxon>Eukaryota</taxon>
        <taxon>Fungi</taxon>
        <taxon>Dikarya</taxon>
        <taxon>Ascomycota</taxon>
        <taxon>Pezizomycotina</taxon>
        <taxon>Sordariomycetes</taxon>
        <taxon>Hypocreomycetidae</taxon>
        <taxon>Hypocreales</taxon>
        <taxon>Bionectriaceae</taxon>
        <taxon>Clonostachys</taxon>
    </lineage>
</organism>
<evidence type="ECO:0000256" key="2">
    <source>
        <dbReference type="SAM" id="Phobius"/>
    </source>
</evidence>
<accession>A0A0B7KSI7</accession>
<name>A0A0B7KSI7_BIOOC</name>
<keyword evidence="2" id="KW-0812">Transmembrane</keyword>
<protein>
    <submittedName>
        <fullName evidence="3">Uncharacterized protein</fullName>
    </submittedName>
</protein>
<feature type="transmembrane region" description="Helical" evidence="2">
    <location>
        <begin position="25"/>
        <end position="49"/>
    </location>
</feature>
<feature type="transmembrane region" description="Helical" evidence="2">
    <location>
        <begin position="557"/>
        <end position="585"/>
    </location>
</feature>
<reference evidence="3" key="1">
    <citation type="submission" date="2015-01" db="EMBL/GenBank/DDBJ databases">
        <authorList>
            <person name="Durling Mikael"/>
        </authorList>
    </citation>
    <scope>NUCLEOTIDE SEQUENCE</scope>
</reference>
<evidence type="ECO:0000256" key="1">
    <source>
        <dbReference type="SAM" id="MobiDB-lite"/>
    </source>
</evidence>
<feature type="compositionally biased region" description="Basic and acidic residues" evidence="1">
    <location>
        <begin position="117"/>
        <end position="133"/>
    </location>
</feature>
<feature type="transmembrane region" description="Helical" evidence="2">
    <location>
        <begin position="83"/>
        <end position="104"/>
    </location>
</feature>
<evidence type="ECO:0000313" key="3">
    <source>
        <dbReference type="EMBL" id="CEO57970.1"/>
    </source>
</evidence>
<feature type="compositionally biased region" description="Polar residues" evidence="1">
    <location>
        <begin position="134"/>
        <end position="165"/>
    </location>
</feature>